<dbReference type="InterPro" id="IPR052158">
    <property type="entry name" value="INH-QAR"/>
</dbReference>
<feature type="domain" description="HTH araC/xylS-type" evidence="3">
    <location>
        <begin position="221"/>
        <end position="319"/>
    </location>
</feature>
<evidence type="ECO:0000256" key="1">
    <source>
        <dbReference type="ARBA" id="ARBA00023015"/>
    </source>
</evidence>
<evidence type="ECO:0000313" key="4">
    <source>
        <dbReference type="EMBL" id="KIQ05581.1"/>
    </source>
</evidence>
<organism evidence="4 5">
    <name type="scientific">Agrobacterium tumefaciens</name>
    <dbReference type="NCBI Taxonomy" id="358"/>
    <lineage>
        <taxon>Bacteria</taxon>
        <taxon>Pseudomonadati</taxon>
        <taxon>Pseudomonadota</taxon>
        <taxon>Alphaproteobacteria</taxon>
        <taxon>Hyphomicrobiales</taxon>
        <taxon>Rhizobiaceae</taxon>
        <taxon>Rhizobium/Agrobacterium group</taxon>
        <taxon>Agrobacterium</taxon>
        <taxon>Agrobacterium tumefaciens complex</taxon>
    </lineage>
</organism>
<dbReference type="Gene3D" id="3.40.50.880">
    <property type="match status" value="1"/>
</dbReference>
<dbReference type="OrthoDB" id="186587at2"/>
<dbReference type="InterPro" id="IPR002818">
    <property type="entry name" value="DJ-1/PfpI"/>
</dbReference>
<dbReference type="PANTHER" id="PTHR43130">
    <property type="entry name" value="ARAC-FAMILY TRANSCRIPTIONAL REGULATOR"/>
    <property type="match status" value="1"/>
</dbReference>
<evidence type="ECO:0000313" key="5">
    <source>
        <dbReference type="Proteomes" id="UP000035017"/>
    </source>
</evidence>
<dbReference type="SUPFAM" id="SSF52317">
    <property type="entry name" value="Class I glutamine amidotransferase-like"/>
    <property type="match status" value="1"/>
</dbReference>
<protein>
    <submittedName>
        <fullName evidence="4">AraC family transcriptional regulator</fullName>
    </submittedName>
</protein>
<dbReference type="Gene3D" id="1.10.10.60">
    <property type="entry name" value="Homeodomain-like"/>
    <property type="match status" value="2"/>
</dbReference>
<name>A0A0D0KZS6_AGRTU</name>
<sequence length="322" mass="35536">MTAIQISIILYPGAQLSAAMGLTDLFKVAGRIADEVEHDFTRLRIRHVRIESEADPLVVFDSDPNTVEEGISPCDVLILPPSLELPMSTDAAAPLASWLRARHNEGSVLASVCAGAFLLAETGLLAGRTVTTHWGSAEAFRNRFPEVTLDVDRLMIDGGDVISVGGLMAWTDLGLKLVERFLGPVVMAQTARMLLIDPPGREQRYYSGFAPRLTHGDAAIVRAQHFLQANGGRDARLTILAEQAGLEERTFLRRFQNATGMTATDYAQRLRVAKAQELLQFGHLPIERISWEAGYSDAGSFRKIFFRIVGLTPGEYRRRFRS</sequence>
<dbReference type="Pfam" id="PF01965">
    <property type="entry name" value="DJ-1_PfpI"/>
    <property type="match status" value="1"/>
</dbReference>
<dbReference type="InterPro" id="IPR029062">
    <property type="entry name" value="Class_I_gatase-like"/>
</dbReference>
<proteinExistence type="predicted"/>
<dbReference type="CDD" id="cd03138">
    <property type="entry name" value="GATase1_AraC_2"/>
    <property type="match status" value="1"/>
</dbReference>
<dbReference type="EMBL" id="JXQV01000002">
    <property type="protein sequence ID" value="KIQ05581.1"/>
    <property type="molecule type" value="Genomic_DNA"/>
</dbReference>
<evidence type="ECO:0000259" key="3">
    <source>
        <dbReference type="PROSITE" id="PS01124"/>
    </source>
</evidence>
<keyword evidence="2" id="KW-0804">Transcription</keyword>
<accession>A0A0D0KZS6</accession>
<dbReference type="Proteomes" id="UP000035017">
    <property type="component" value="Unassembled WGS sequence"/>
</dbReference>
<dbReference type="GO" id="GO:0003700">
    <property type="term" value="F:DNA-binding transcription factor activity"/>
    <property type="evidence" value="ECO:0007669"/>
    <property type="project" value="InterPro"/>
</dbReference>
<dbReference type="SUPFAM" id="SSF46689">
    <property type="entry name" value="Homeodomain-like"/>
    <property type="match status" value="2"/>
</dbReference>
<dbReference type="GO" id="GO:0043565">
    <property type="term" value="F:sequence-specific DNA binding"/>
    <property type="evidence" value="ECO:0007669"/>
    <property type="project" value="InterPro"/>
</dbReference>
<dbReference type="InterPro" id="IPR009057">
    <property type="entry name" value="Homeodomain-like_sf"/>
</dbReference>
<gene>
    <name evidence="4" type="ORF">RU07_01805</name>
</gene>
<evidence type="ECO:0000256" key="2">
    <source>
        <dbReference type="ARBA" id="ARBA00023163"/>
    </source>
</evidence>
<reference evidence="4 5" key="1">
    <citation type="submission" date="2014-12" db="EMBL/GenBank/DDBJ databases">
        <title>16Stimator: statistical estimation of ribosomal gene copy numbers from draft genome assemblies.</title>
        <authorList>
            <person name="Perisin M.A."/>
            <person name="Vetter M."/>
            <person name="Gilbert J.A."/>
            <person name="Bergelson J."/>
        </authorList>
    </citation>
    <scope>NUCLEOTIDE SEQUENCE [LARGE SCALE GENOMIC DNA]</scope>
    <source>
        <strain evidence="4 5">MEJ076</strain>
    </source>
</reference>
<dbReference type="InterPro" id="IPR018060">
    <property type="entry name" value="HTH_AraC"/>
</dbReference>
<dbReference type="Pfam" id="PF12833">
    <property type="entry name" value="HTH_18"/>
    <property type="match status" value="1"/>
</dbReference>
<dbReference type="PANTHER" id="PTHR43130:SF3">
    <property type="entry name" value="HTH-TYPE TRANSCRIPTIONAL REGULATOR RV1931C"/>
    <property type="match status" value="1"/>
</dbReference>
<dbReference type="SMART" id="SM00342">
    <property type="entry name" value="HTH_ARAC"/>
    <property type="match status" value="1"/>
</dbReference>
<dbReference type="AlphaFoldDB" id="A0A0D0KZS6"/>
<keyword evidence="1" id="KW-0805">Transcription regulation</keyword>
<dbReference type="PROSITE" id="PS01124">
    <property type="entry name" value="HTH_ARAC_FAMILY_2"/>
    <property type="match status" value="1"/>
</dbReference>
<comment type="caution">
    <text evidence="4">The sequence shown here is derived from an EMBL/GenBank/DDBJ whole genome shotgun (WGS) entry which is preliminary data.</text>
</comment>